<gene>
    <name evidence="3" type="ORF">CYFUS_004810</name>
</gene>
<dbReference type="InterPro" id="IPR006311">
    <property type="entry name" value="TAT_signal"/>
</dbReference>
<name>A0A250J839_9BACT</name>
<dbReference type="SUPFAM" id="SSF75304">
    <property type="entry name" value="Amidase signature (AS) enzymes"/>
    <property type="match status" value="1"/>
</dbReference>
<dbReference type="KEGG" id="cfus:CYFUS_004810"/>
<dbReference type="InterPro" id="IPR023631">
    <property type="entry name" value="Amidase_dom"/>
</dbReference>
<dbReference type="Proteomes" id="UP000217257">
    <property type="component" value="Chromosome"/>
</dbReference>
<evidence type="ECO:0000313" key="4">
    <source>
        <dbReference type="Proteomes" id="UP000217257"/>
    </source>
</evidence>
<proteinExistence type="predicted"/>
<dbReference type="Pfam" id="PF01425">
    <property type="entry name" value="Amidase"/>
    <property type="match status" value="1"/>
</dbReference>
<dbReference type="EMBL" id="CP022098">
    <property type="protein sequence ID" value="ATB39366.1"/>
    <property type="molecule type" value="Genomic_DNA"/>
</dbReference>
<dbReference type="GO" id="GO:0016740">
    <property type="term" value="F:transferase activity"/>
    <property type="evidence" value="ECO:0007669"/>
    <property type="project" value="UniProtKB-KW"/>
</dbReference>
<sequence length="622" mass="66394">MRFIPGPGVASPAQEGFPMSDSSRRWFLTRSVLGVAGAVVAGRAEAAPPDAGTGAPAPAGSPPAFGTAPSVGPEVNAATFEEASKLMRVTLTPAERAQAAGNWREMMAPLLERRTGPRRVELEPSLAPATRWDPSLPGVKTVPSRNRFVRSKAPGAPLPQKDEDIAFAPVSQLSRWVESRALTSERLTNIYLERLRRFDPKLQCVITLTPELALEQARRADKEIAAGRYRGPLHGIPWGAKDLVDTAGIATTYGAEPFRDRIPTTDATVVDRLHRAGAVLVAKLSLGALALNDIWFGGETKNPWVLEEGSSGSSAGPGSATAAACVGFSLGSETGGSIVAPSMRCGVAGLRPTYGRVPRTGAMTLSWTLDKLGPMARGVEDTLLVLSALSGPDAGDGASVPSRLDFDATAGVKGLRVGYLPAWMEQSPATDVDRAALETLKTLGLTPVEVKLPDWPYSSLNVILFAEAAAAFEELTLEHGVDALAMQVPDAWPNLFRQSRFLSAVDFVQADRLRHKVAREMARIMGEVDLLLVPSLREEMLTVSNFTGHPSLTLRTGFVEVERARSDWAPNPLRPLPTFSPKRRVPHGVTLIGRLFDEGTLGRVGIALERASGVAGERPPGF</sequence>
<dbReference type="Gene3D" id="3.90.1300.10">
    <property type="entry name" value="Amidase signature (AS) domain"/>
    <property type="match status" value="1"/>
</dbReference>
<evidence type="ECO:0000259" key="2">
    <source>
        <dbReference type="Pfam" id="PF01425"/>
    </source>
</evidence>
<feature type="region of interest" description="Disordered" evidence="1">
    <location>
        <begin position="46"/>
        <end position="67"/>
    </location>
</feature>
<dbReference type="PROSITE" id="PS51318">
    <property type="entry name" value="TAT"/>
    <property type="match status" value="1"/>
</dbReference>
<evidence type="ECO:0000313" key="3">
    <source>
        <dbReference type="EMBL" id="ATB39366.1"/>
    </source>
</evidence>
<feature type="domain" description="Amidase" evidence="2">
    <location>
        <begin position="187"/>
        <end position="601"/>
    </location>
</feature>
<organism evidence="3 4">
    <name type="scientific">Cystobacter fuscus</name>
    <dbReference type="NCBI Taxonomy" id="43"/>
    <lineage>
        <taxon>Bacteria</taxon>
        <taxon>Pseudomonadati</taxon>
        <taxon>Myxococcota</taxon>
        <taxon>Myxococcia</taxon>
        <taxon>Myxococcales</taxon>
        <taxon>Cystobacterineae</taxon>
        <taxon>Archangiaceae</taxon>
        <taxon>Cystobacter</taxon>
    </lineage>
</organism>
<dbReference type="InterPro" id="IPR000120">
    <property type="entry name" value="Amidase"/>
</dbReference>
<accession>A0A250J839</accession>
<dbReference type="AlphaFoldDB" id="A0A250J839"/>
<feature type="region of interest" description="Disordered" evidence="1">
    <location>
        <begin position="1"/>
        <end position="20"/>
    </location>
</feature>
<dbReference type="PANTHER" id="PTHR11895:SF73">
    <property type="entry name" value="AMIDASE FAMILY PROTEIN"/>
    <property type="match status" value="1"/>
</dbReference>
<protein>
    <submittedName>
        <fullName evidence="3">Glutamyl-tRNA(Gln) amidotransferase subunit A</fullName>
    </submittedName>
</protein>
<dbReference type="GO" id="GO:0050567">
    <property type="term" value="F:glutaminyl-tRNA synthase (glutamine-hydrolyzing) activity"/>
    <property type="evidence" value="ECO:0007669"/>
    <property type="project" value="TreeGrafter"/>
</dbReference>
<reference evidence="3 4" key="1">
    <citation type="submission" date="2017-06" db="EMBL/GenBank/DDBJ databases">
        <title>Sequencing and comparative analysis of myxobacterial genomes.</title>
        <authorList>
            <person name="Rupp O."/>
            <person name="Goesmann A."/>
            <person name="Sogaard-Andersen L."/>
        </authorList>
    </citation>
    <scope>NUCLEOTIDE SEQUENCE [LARGE SCALE GENOMIC DNA]</scope>
    <source>
        <strain evidence="3 4">DSM 52655</strain>
    </source>
</reference>
<dbReference type="InterPro" id="IPR036928">
    <property type="entry name" value="AS_sf"/>
</dbReference>
<dbReference type="PANTHER" id="PTHR11895">
    <property type="entry name" value="TRANSAMIDASE"/>
    <property type="match status" value="1"/>
</dbReference>
<evidence type="ECO:0000256" key="1">
    <source>
        <dbReference type="SAM" id="MobiDB-lite"/>
    </source>
</evidence>
<keyword evidence="3" id="KW-0808">Transferase</keyword>